<feature type="domain" description="EH" evidence="4">
    <location>
        <begin position="316"/>
        <end position="406"/>
    </location>
</feature>
<dbReference type="GO" id="GO:0006897">
    <property type="term" value="P:endocytosis"/>
    <property type="evidence" value="ECO:0007669"/>
    <property type="project" value="TreeGrafter"/>
</dbReference>
<dbReference type="InterPro" id="IPR002048">
    <property type="entry name" value="EF_hand_dom"/>
</dbReference>
<evidence type="ECO:0000259" key="4">
    <source>
        <dbReference type="PROSITE" id="PS50031"/>
    </source>
</evidence>
<dbReference type="InterPro" id="IPR009060">
    <property type="entry name" value="UBA-like_sf"/>
</dbReference>
<dbReference type="PROSITE" id="PS50030">
    <property type="entry name" value="UBA"/>
    <property type="match status" value="1"/>
</dbReference>
<feature type="region of interest" description="Disordered" evidence="2">
    <location>
        <begin position="111"/>
        <end position="141"/>
    </location>
</feature>
<comment type="caution">
    <text evidence="6">The sequence shown here is derived from an EMBL/GenBank/DDBJ whole genome shotgun (WGS) entry which is preliminary data.</text>
</comment>
<evidence type="ECO:0000259" key="5">
    <source>
        <dbReference type="PROSITE" id="PS50222"/>
    </source>
</evidence>
<keyword evidence="1" id="KW-0175">Coiled coil</keyword>
<feature type="region of interest" description="Disordered" evidence="2">
    <location>
        <begin position="1213"/>
        <end position="1307"/>
    </location>
</feature>
<organism evidence="6 7">
    <name type="scientific">Lunasporangiospora selenospora</name>
    <dbReference type="NCBI Taxonomy" id="979761"/>
    <lineage>
        <taxon>Eukaryota</taxon>
        <taxon>Fungi</taxon>
        <taxon>Fungi incertae sedis</taxon>
        <taxon>Mucoromycota</taxon>
        <taxon>Mortierellomycotina</taxon>
        <taxon>Mortierellomycetes</taxon>
        <taxon>Mortierellales</taxon>
        <taxon>Mortierellaceae</taxon>
        <taxon>Lunasporangiospora</taxon>
    </lineage>
</organism>
<dbReference type="PANTHER" id="PTHR11216">
    <property type="entry name" value="EH DOMAIN"/>
    <property type="match status" value="1"/>
</dbReference>
<feature type="coiled-coil region" evidence="1">
    <location>
        <begin position="547"/>
        <end position="613"/>
    </location>
</feature>
<dbReference type="Proteomes" id="UP000780801">
    <property type="component" value="Unassembled WGS sequence"/>
</dbReference>
<evidence type="ECO:0000313" key="6">
    <source>
        <dbReference type="EMBL" id="KAF9582078.1"/>
    </source>
</evidence>
<feature type="compositionally biased region" description="Polar residues" evidence="2">
    <location>
        <begin position="719"/>
        <end position="731"/>
    </location>
</feature>
<feature type="region of interest" description="Disordered" evidence="2">
    <location>
        <begin position="655"/>
        <end position="800"/>
    </location>
</feature>
<accession>A0A9P6FUH9</accession>
<feature type="domain" description="EF-hand" evidence="5">
    <location>
        <begin position="349"/>
        <end position="384"/>
    </location>
</feature>
<dbReference type="SMART" id="SM00054">
    <property type="entry name" value="EFh"/>
    <property type="match status" value="4"/>
</dbReference>
<feature type="compositionally biased region" description="Polar residues" evidence="2">
    <location>
        <begin position="1221"/>
        <end position="1236"/>
    </location>
</feature>
<dbReference type="InterPro" id="IPR000261">
    <property type="entry name" value="EH_dom"/>
</dbReference>
<dbReference type="Gene3D" id="1.10.238.10">
    <property type="entry name" value="EF-hand"/>
    <property type="match status" value="3"/>
</dbReference>
<dbReference type="Pfam" id="PF12763">
    <property type="entry name" value="EH"/>
    <property type="match status" value="3"/>
</dbReference>
<feature type="compositionally biased region" description="Low complexity" evidence="2">
    <location>
        <begin position="1261"/>
        <end position="1285"/>
    </location>
</feature>
<dbReference type="SUPFAM" id="SSF47473">
    <property type="entry name" value="EF-hand"/>
    <property type="match status" value="3"/>
</dbReference>
<reference evidence="6" key="1">
    <citation type="journal article" date="2020" name="Fungal Divers.">
        <title>Resolving the Mortierellaceae phylogeny through synthesis of multi-gene phylogenetics and phylogenomics.</title>
        <authorList>
            <person name="Vandepol N."/>
            <person name="Liber J."/>
            <person name="Desiro A."/>
            <person name="Na H."/>
            <person name="Kennedy M."/>
            <person name="Barry K."/>
            <person name="Grigoriev I.V."/>
            <person name="Miller A.N."/>
            <person name="O'Donnell K."/>
            <person name="Stajich J.E."/>
            <person name="Bonito G."/>
        </authorList>
    </citation>
    <scope>NUCLEOTIDE SEQUENCE</scope>
    <source>
        <strain evidence="6">KOD1015</strain>
    </source>
</reference>
<name>A0A9P6FUH9_9FUNG</name>
<feature type="compositionally biased region" description="Acidic residues" evidence="2">
    <location>
        <begin position="1008"/>
        <end position="1019"/>
    </location>
</feature>
<evidence type="ECO:0000259" key="3">
    <source>
        <dbReference type="PROSITE" id="PS50030"/>
    </source>
</evidence>
<dbReference type="GO" id="GO:0005509">
    <property type="term" value="F:calcium ion binding"/>
    <property type="evidence" value="ECO:0007669"/>
    <property type="project" value="InterPro"/>
</dbReference>
<dbReference type="GO" id="GO:0016197">
    <property type="term" value="P:endosomal transport"/>
    <property type="evidence" value="ECO:0007669"/>
    <property type="project" value="TreeGrafter"/>
</dbReference>
<dbReference type="CDD" id="cd00052">
    <property type="entry name" value="EH"/>
    <property type="match status" value="3"/>
</dbReference>
<dbReference type="PANTHER" id="PTHR11216:SF170">
    <property type="entry name" value="DYNAMIN ASSOCIATED PROTEIN 160, ISOFORM D"/>
    <property type="match status" value="1"/>
</dbReference>
<feature type="compositionally biased region" description="Polar residues" evidence="2">
    <location>
        <begin position="740"/>
        <end position="787"/>
    </location>
</feature>
<gene>
    <name evidence="6" type="ORF">BGW38_000675</name>
</gene>
<dbReference type="InterPro" id="IPR015940">
    <property type="entry name" value="UBA"/>
</dbReference>
<dbReference type="SMART" id="SM00165">
    <property type="entry name" value="UBA"/>
    <property type="match status" value="1"/>
</dbReference>
<feature type="domain" description="EF-hand" evidence="5">
    <location>
        <begin position="25"/>
        <end position="60"/>
    </location>
</feature>
<keyword evidence="7" id="KW-1185">Reference proteome</keyword>
<feature type="compositionally biased region" description="Polar residues" evidence="2">
    <location>
        <begin position="1152"/>
        <end position="1179"/>
    </location>
</feature>
<feature type="compositionally biased region" description="Low complexity" evidence="2">
    <location>
        <begin position="655"/>
        <end position="664"/>
    </location>
</feature>
<proteinExistence type="predicted"/>
<evidence type="ECO:0000256" key="2">
    <source>
        <dbReference type="SAM" id="MobiDB-lite"/>
    </source>
</evidence>
<feature type="compositionally biased region" description="Low complexity" evidence="2">
    <location>
        <begin position="127"/>
        <end position="138"/>
    </location>
</feature>
<dbReference type="SMART" id="SM00027">
    <property type="entry name" value="EH"/>
    <property type="match status" value="3"/>
</dbReference>
<feature type="domain" description="UBA" evidence="3">
    <location>
        <begin position="1299"/>
        <end position="1338"/>
    </location>
</feature>
<feature type="domain" description="EH" evidence="4">
    <location>
        <begin position="26"/>
        <end position="108"/>
    </location>
</feature>
<dbReference type="Gene3D" id="1.10.8.10">
    <property type="entry name" value="DNA helicase RuvA subunit, C-terminal domain"/>
    <property type="match status" value="1"/>
</dbReference>
<dbReference type="PROSITE" id="PS50031">
    <property type="entry name" value="EH"/>
    <property type="match status" value="3"/>
</dbReference>
<dbReference type="SUPFAM" id="SSF46934">
    <property type="entry name" value="UBA-like"/>
    <property type="match status" value="1"/>
</dbReference>
<dbReference type="OrthoDB" id="524326at2759"/>
<sequence length="1340" mass="139958">MASFGSPLAREGTVRRRAEIILSTREKQVYGQLWAAADTDNSGFITGADAVPFFSKSGLSQQIWMLADAEGKGVLGQQGFSIALKLIAHAQNGKTPSSALISTDAPLPQFDGLTAAKTGDSPPNPSTTTTATATAATTLDPPLTTEDKTKYGGTFVAYGPVNGLLPGDKARELFLKSGLPVEKLSQIWALADTKQRGTLDIADFTIAMYYLYHSLDGSIANLPTTLPANVLKACSTPLPGLGSMPSPVMSAQTLTRQATGNNMSIHNPVISRQLTGSLGLSSSPLAKQNTGGNANSTSLFGVSPSADIPWEITPEEKAKFDKFFDQLDRSGTGSLGGEDARRFFMNSRLPETVLAQIWDLSDITGSGTLSKDEFAVAMLLINRKNASNTPIPTTLPLSLIPPSLRTRTAASTTFGIPEPVRSMTLPTAPSSHARHLSFDLLGDGPMTSVVGPASSSIDKDLIGDDLTNKITSETGELASMQNQINSLSKVTGDLQAKRTVLEKNLSTLSVQKQDISIRLNQIKTLHENEVKSVKDLENALSTIQPQLIKLREELVVSERELAVARANKDEFVLNLTKEQEESNMIRTRLRQNNDEIVRLKEELEAKKKDTGRQKGLLEIARRQLATSDADKQKVINDIEQEAAQTTQIAYQMQTLSTSPSATPSPSGPPPVPEPRGTRKEPPPPPASRGSKVSTPVPFASRISPEAEEAFGIPPALRSPTGSFQSATSPRMNASVPPQVISRQSTGTSPFDSIPRQTTGSSPFDSIPRQTTGSSPFDTIPRQSTGSSPFDPIPLQGTGASAKAASITSTGDNTSVANAFLAASAPSAATQESIWSPSTHAAQSTISGMTEVTKSPDPETPAQPSMDAFSETAASQALPVSAPTSLDPFSTMAFPVMDTPPVTKMDFDSAFSGFGANSSAKPSVPSASSGDGVKSAEAFAAAFPDIDQVTDSFGDSGDGSKSKRVSAFGFEDDFGSSPFGQPATESKKLPVSREDDEFPPIVEVHTVEDSSDDSDNDNEDAFVQAHSSVASPDPSAGHGAAVMPSNIMPFPPKVEGTSPAPSATSAGEAPTVTEAPIAPVSSSSTGTKKLTAADFGEFESSFGGSMTEDFESAFKGVELAAPKLSSGAGAIKGFDDTGFDFNASFDDPFGSSFPKTSGTASVTAPATTGPSGNAPTSGDMNNAFGVNFSSPFGQDDFSFADAGNTATSKPIDLDEAFGAFGGNSTSSAGQQKNNVVPTSGFGDFGDFENDFGASSGPGSTNVSAVPPKPASASAAEPASTSAPEVPTSGPSATTLPDPPQVELPGVNELMNMGFSRQRANDALSRYDTVERAANFLLEGGH</sequence>
<evidence type="ECO:0000313" key="7">
    <source>
        <dbReference type="Proteomes" id="UP000780801"/>
    </source>
</evidence>
<dbReference type="EMBL" id="JAABOA010001196">
    <property type="protein sequence ID" value="KAF9582078.1"/>
    <property type="molecule type" value="Genomic_DNA"/>
</dbReference>
<evidence type="ECO:0000256" key="1">
    <source>
        <dbReference type="SAM" id="Coils"/>
    </source>
</evidence>
<feature type="region of interest" description="Disordered" evidence="2">
    <location>
        <begin position="970"/>
        <end position="1086"/>
    </location>
</feature>
<dbReference type="GO" id="GO:0005737">
    <property type="term" value="C:cytoplasm"/>
    <property type="evidence" value="ECO:0007669"/>
    <property type="project" value="TreeGrafter"/>
</dbReference>
<dbReference type="PROSITE" id="PS50222">
    <property type="entry name" value="EF_HAND_2"/>
    <property type="match status" value="3"/>
</dbReference>
<feature type="domain" description="EH" evidence="4">
    <location>
        <begin position="147"/>
        <end position="237"/>
    </location>
</feature>
<dbReference type="GO" id="GO:0005886">
    <property type="term" value="C:plasma membrane"/>
    <property type="evidence" value="ECO:0007669"/>
    <property type="project" value="TreeGrafter"/>
</dbReference>
<feature type="region of interest" description="Disordered" evidence="2">
    <location>
        <begin position="1151"/>
        <end position="1186"/>
    </location>
</feature>
<protein>
    <submittedName>
        <fullName evidence="6">Uncharacterized protein</fullName>
    </submittedName>
</protein>
<feature type="domain" description="EF-hand" evidence="5">
    <location>
        <begin position="179"/>
        <end position="214"/>
    </location>
</feature>
<dbReference type="InterPro" id="IPR011992">
    <property type="entry name" value="EF-hand-dom_pair"/>
</dbReference>